<dbReference type="SMART" id="SM00025">
    <property type="entry name" value="Pumilio"/>
    <property type="match status" value="6"/>
</dbReference>
<feature type="repeat" description="Pumilio" evidence="6">
    <location>
        <begin position="813"/>
        <end position="848"/>
    </location>
</feature>
<keyword evidence="2" id="KW-0963">Cytoplasm</keyword>
<dbReference type="GO" id="GO:0000288">
    <property type="term" value="P:nuclear-transcribed mRNA catabolic process, deadenylation-dependent decay"/>
    <property type="evidence" value="ECO:0007669"/>
    <property type="project" value="TreeGrafter"/>
</dbReference>
<dbReference type="SUPFAM" id="SSF54928">
    <property type="entry name" value="RNA-binding domain, RBD"/>
    <property type="match status" value="2"/>
</dbReference>
<accession>A0AAJ8KIY0</accession>
<evidence type="ECO:0000256" key="6">
    <source>
        <dbReference type="PROSITE-ProRule" id="PRU00317"/>
    </source>
</evidence>
<evidence type="ECO:0000256" key="2">
    <source>
        <dbReference type="ARBA" id="ARBA00022490"/>
    </source>
</evidence>
<gene>
    <name evidence="10" type="ORF">I303_100877</name>
</gene>
<organism evidence="10 11">
    <name type="scientific">Kwoniella dejecticola CBS 10117</name>
    <dbReference type="NCBI Taxonomy" id="1296121"/>
    <lineage>
        <taxon>Eukaryota</taxon>
        <taxon>Fungi</taxon>
        <taxon>Dikarya</taxon>
        <taxon>Basidiomycota</taxon>
        <taxon>Agaricomycotina</taxon>
        <taxon>Tremellomycetes</taxon>
        <taxon>Tremellales</taxon>
        <taxon>Cryptococcaceae</taxon>
        <taxon>Kwoniella</taxon>
    </lineage>
</organism>
<feature type="region of interest" description="Disordered" evidence="7">
    <location>
        <begin position="547"/>
        <end position="580"/>
    </location>
</feature>
<dbReference type="GO" id="GO:0003723">
    <property type="term" value="F:RNA binding"/>
    <property type="evidence" value="ECO:0007669"/>
    <property type="project" value="UniProtKB-UniRule"/>
</dbReference>
<feature type="region of interest" description="Disordered" evidence="7">
    <location>
        <begin position="85"/>
        <end position="141"/>
    </location>
</feature>
<dbReference type="SMART" id="SM00360">
    <property type="entry name" value="RRM"/>
    <property type="match status" value="2"/>
</dbReference>
<evidence type="ECO:0000313" key="10">
    <source>
        <dbReference type="EMBL" id="WWC58337.1"/>
    </source>
</evidence>
<reference evidence="10" key="2">
    <citation type="submission" date="2024-02" db="EMBL/GenBank/DDBJ databases">
        <title>Comparative genomics of Cryptococcus and Kwoniella reveals pathogenesis evolution and contrasting modes of karyotype evolution via chromosome fusion or intercentromeric recombination.</title>
        <authorList>
            <person name="Coelho M.A."/>
            <person name="David-Palma M."/>
            <person name="Shea T."/>
            <person name="Bowers K."/>
            <person name="McGinley-Smith S."/>
            <person name="Mohammad A.W."/>
            <person name="Gnirke A."/>
            <person name="Yurkov A.M."/>
            <person name="Nowrousian M."/>
            <person name="Sun S."/>
            <person name="Cuomo C.A."/>
            <person name="Heitman J."/>
        </authorList>
    </citation>
    <scope>NUCLEOTIDE SEQUENCE</scope>
    <source>
        <strain evidence="10">CBS 10117</strain>
    </source>
</reference>
<dbReference type="GO" id="GO:0005737">
    <property type="term" value="C:cytoplasm"/>
    <property type="evidence" value="ECO:0007669"/>
    <property type="project" value="UniProtKB-SubCell"/>
</dbReference>
<evidence type="ECO:0000256" key="5">
    <source>
        <dbReference type="PROSITE-ProRule" id="PRU00176"/>
    </source>
</evidence>
<feature type="domain" description="RRM" evidence="8">
    <location>
        <begin position="584"/>
        <end position="659"/>
    </location>
</feature>
<feature type="domain" description="RRM" evidence="8">
    <location>
        <begin position="425"/>
        <end position="504"/>
    </location>
</feature>
<dbReference type="FunFam" id="3.30.70.330:FF:000842">
    <property type="entry name" value="Pumilio domain-containing protein c"/>
    <property type="match status" value="1"/>
</dbReference>
<evidence type="ECO:0000313" key="11">
    <source>
        <dbReference type="Proteomes" id="UP000078595"/>
    </source>
</evidence>
<evidence type="ECO:0000259" key="8">
    <source>
        <dbReference type="PROSITE" id="PS50102"/>
    </source>
</evidence>
<feature type="domain" description="PUM-HD" evidence="9">
    <location>
        <begin position="747"/>
        <end position="1104"/>
    </location>
</feature>
<evidence type="ECO:0000256" key="1">
    <source>
        <dbReference type="ARBA" id="ARBA00004496"/>
    </source>
</evidence>
<dbReference type="FunFam" id="1.25.10.10:FF:000475">
    <property type="entry name" value="Unplaced genomic scaffold supercont1.2, whole genome shotgun sequence"/>
    <property type="match status" value="1"/>
</dbReference>
<dbReference type="InterPro" id="IPR033133">
    <property type="entry name" value="PUM-HD"/>
</dbReference>
<sequence length="1307" mass="138634">MSPTNLSPDKVAGFKGREGRTPPPAPSAAYARRAREIIEDEGGLPGLRATAELRPGEDQIAAVDNGVASGYRRARAGTMPSNLQEAAQRYTGSSDEPTPTTATSTASSSAATYTRTSALSPAYPQTTTRPTLRHAASSAANLETPSAANRLCSGSLTLPGAGLGDAFGHEPFSNAWLANPGLTAASTPARSPLGHPGVELSTYSSNTDSASSYPTDDLNSTLDYLGLADGSDAMHLAPASMSEVRNQAQRAIHNSGPASRLRASTVSNFARPFRPSVTNGGIFGNGGANGYEGGRNDDEEALARAIDNLGMYDQIPYPAPSQLANLYSSGGYQGRDPARPRATTIGALDHPMRKPLTRGNSYLASIPQSPIHAEHLSTPYGYSGNNKSRDSSRGGGPRMSISSHTSRTGTPDVDKGTSTPQVPTRSLWIGNLDVNATSEALLHVFAPYGAIESVRMLPEKTCAFVNFMDKTDAIRARDDVLNRLGGHVAALAETAPVRIGFGKIDSAPNGPSLSTTVNTVAPPPPNLVFTTASSSQTGVPAVNGHTQPTTTAPVVTVPPPSAALEPVGSPETGKEGETSSLPTRALWIGSIPGTTSPSTLLQIFSPFGPVESARVLMNKCCGFVNFERLDSAVSARNALNGRDILGSDVGAIKIGFARVPIRSPTLGGTNGDDETSPSAKLGDALNTVQGAASVSTEQQLSAEGGGLENYRSQLVLDLVKQGVHSQVIEKGLDNDGVVSDQQMIMQVFSENREEDGDVKAAADPRLPVTYYTAIPLVGDRPARRSDSTRLKEIRKTLDAGQCSQAEVDAITHELMEDCAELASDYIGNTVIQKLFERSDQALRLAMLERIAPHLATIGIHKNGTWAAQKIIECAVTPEERNIIIDHLRSFAPPLMCDSLGNYVCAGTLKFGPPWNDYVFDAMIDRLWDIAQNRFGARCMRTCLESNSTTLYQRKRISTGIILNSIPLATNPNGALLLTWLVDTSNLPGRYGLLANRFVSHIAHLCTHKLASLTVLRVMSQTTEPAAANNLLQAIFTSTNDQTLIEILSDANNGSQVIGKILAINSIPQEQKNEMIETVRKVLPGIKASNTPPYRLLLEAVGLPVPAGYINNSSPFGGRNQNHNHHNNHHHNQVPQGWGHAQQSFGMGAQQAFYGHAPSYQQPYAMNNMNNLSPLLIPQNMPLGQSMRNGTSPNSTPNANKSPRTPMARFNMGQGGRMSPGSMMSPGSDPFNPFASPSIDLPGTGAQHASMRLGSALSQPPVTFGSQPDIGGLGIVAQRQGQDTDGVYYGHAPSHGQRGIYGQAAGYQ</sequence>
<dbReference type="InterPro" id="IPR016024">
    <property type="entry name" value="ARM-type_fold"/>
</dbReference>
<feature type="compositionally biased region" description="Low complexity" evidence="7">
    <location>
        <begin position="201"/>
        <end position="213"/>
    </location>
</feature>
<evidence type="ECO:0008006" key="12">
    <source>
        <dbReference type="Google" id="ProtNLM"/>
    </source>
</evidence>
<dbReference type="Pfam" id="PF00806">
    <property type="entry name" value="PUF"/>
    <property type="match status" value="2"/>
</dbReference>
<dbReference type="PROSITE" id="PS50303">
    <property type="entry name" value="PUM_HD"/>
    <property type="match status" value="1"/>
</dbReference>
<dbReference type="RefSeq" id="XP_065824288.1">
    <property type="nucleotide sequence ID" value="XM_065968216.1"/>
</dbReference>
<keyword evidence="3" id="KW-0597">Phosphoprotein</keyword>
<dbReference type="Gene3D" id="3.30.70.330">
    <property type="match status" value="2"/>
</dbReference>
<feature type="repeat" description="Pumilio" evidence="6">
    <location>
        <begin position="849"/>
        <end position="885"/>
    </location>
</feature>
<dbReference type="GeneID" id="28964579"/>
<evidence type="ECO:0000256" key="7">
    <source>
        <dbReference type="SAM" id="MobiDB-lite"/>
    </source>
</evidence>
<feature type="compositionally biased region" description="Low complexity" evidence="7">
    <location>
        <begin position="93"/>
        <end position="120"/>
    </location>
</feature>
<evidence type="ECO:0000256" key="3">
    <source>
        <dbReference type="ARBA" id="ARBA00022553"/>
    </source>
</evidence>
<evidence type="ECO:0000256" key="4">
    <source>
        <dbReference type="ARBA" id="ARBA00022737"/>
    </source>
</evidence>
<dbReference type="InterPro" id="IPR035979">
    <property type="entry name" value="RBD_domain_sf"/>
</dbReference>
<dbReference type="InterPro" id="IPR011989">
    <property type="entry name" value="ARM-like"/>
</dbReference>
<evidence type="ECO:0000259" key="9">
    <source>
        <dbReference type="PROSITE" id="PS50303"/>
    </source>
</evidence>
<dbReference type="PANTHER" id="PTHR47093">
    <property type="entry name" value="PROTEIN JSN1-RELATED"/>
    <property type="match status" value="1"/>
</dbReference>
<feature type="region of interest" description="Disordered" evidence="7">
    <location>
        <begin position="328"/>
        <end position="423"/>
    </location>
</feature>
<dbReference type="FunFam" id="3.30.70.330:FF:000486">
    <property type="entry name" value="Pumilio domain-containing protein c"/>
    <property type="match status" value="1"/>
</dbReference>
<dbReference type="Proteomes" id="UP000078595">
    <property type="component" value="Chromosome 1"/>
</dbReference>
<dbReference type="EMBL" id="CP144530">
    <property type="protein sequence ID" value="WWC58337.1"/>
    <property type="molecule type" value="Genomic_DNA"/>
</dbReference>
<feature type="compositionally biased region" description="Polar residues" evidence="7">
    <location>
        <begin position="400"/>
        <end position="409"/>
    </location>
</feature>
<dbReference type="InterPro" id="IPR052645">
    <property type="entry name" value="Pumilio_domain_protein"/>
</dbReference>
<dbReference type="Gene3D" id="1.25.10.10">
    <property type="entry name" value="Leucine-rich Repeat Variant"/>
    <property type="match status" value="1"/>
</dbReference>
<keyword evidence="5" id="KW-0694">RNA-binding</keyword>
<protein>
    <recommendedName>
        <fullName evidence="12">Pumilio domain-containing protein c</fullName>
    </recommendedName>
</protein>
<dbReference type="InterPro" id="IPR000504">
    <property type="entry name" value="RRM_dom"/>
</dbReference>
<name>A0AAJ8KIY0_9TREE</name>
<dbReference type="PROSITE" id="PS50302">
    <property type="entry name" value="PUM"/>
    <property type="match status" value="2"/>
</dbReference>
<proteinExistence type="predicted"/>
<dbReference type="PROSITE" id="PS50102">
    <property type="entry name" value="RRM"/>
    <property type="match status" value="2"/>
</dbReference>
<dbReference type="CDD" id="cd00590">
    <property type="entry name" value="RRM_SF"/>
    <property type="match status" value="1"/>
</dbReference>
<dbReference type="PANTHER" id="PTHR47093:SF1">
    <property type="entry name" value="PROTEIN JSN1-RELATED"/>
    <property type="match status" value="1"/>
</dbReference>
<feature type="region of interest" description="Disordered" evidence="7">
    <location>
        <begin position="1"/>
        <end position="30"/>
    </location>
</feature>
<dbReference type="KEGG" id="kdj:28964579"/>
<dbReference type="SUPFAM" id="SSF48371">
    <property type="entry name" value="ARM repeat"/>
    <property type="match status" value="1"/>
</dbReference>
<comment type="subcellular location">
    <subcellularLocation>
        <location evidence="1">Cytoplasm</location>
    </subcellularLocation>
</comment>
<keyword evidence="11" id="KW-1185">Reference proteome</keyword>
<dbReference type="InterPro" id="IPR012677">
    <property type="entry name" value="Nucleotide-bd_a/b_plait_sf"/>
</dbReference>
<reference evidence="10" key="1">
    <citation type="submission" date="2013-07" db="EMBL/GenBank/DDBJ databases">
        <authorList>
            <consortium name="The Broad Institute Genome Sequencing Platform"/>
            <person name="Cuomo C."/>
            <person name="Litvintseva A."/>
            <person name="Chen Y."/>
            <person name="Heitman J."/>
            <person name="Sun S."/>
            <person name="Springer D."/>
            <person name="Dromer F."/>
            <person name="Young S.K."/>
            <person name="Zeng Q."/>
            <person name="Gargeya S."/>
            <person name="Fitzgerald M."/>
            <person name="Abouelleil A."/>
            <person name="Alvarado L."/>
            <person name="Berlin A.M."/>
            <person name="Chapman S.B."/>
            <person name="Dewar J."/>
            <person name="Goldberg J."/>
            <person name="Griggs A."/>
            <person name="Gujja S."/>
            <person name="Hansen M."/>
            <person name="Howarth C."/>
            <person name="Imamovic A."/>
            <person name="Larimer J."/>
            <person name="McCowan C."/>
            <person name="Murphy C."/>
            <person name="Pearson M."/>
            <person name="Priest M."/>
            <person name="Roberts A."/>
            <person name="Saif S."/>
            <person name="Shea T."/>
            <person name="Sykes S."/>
            <person name="Wortman J."/>
            <person name="Nusbaum C."/>
            <person name="Birren B."/>
        </authorList>
    </citation>
    <scope>NUCLEOTIDE SEQUENCE</scope>
    <source>
        <strain evidence="10">CBS 10117</strain>
    </source>
</reference>
<dbReference type="InterPro" id="IPR001313">
    <property type="entry name" value="Pumilio_RNA-bd_rpt"/>
</dbReference>
<feature type="region of interest" description="Disordered" evidence="7">
    <location>
        <begin position="187"/>
        <end position="215"/>
    </location>
</feature>
<feature type="compositionally biased region" description="Polar residues" evidence="7">
    <location>
        <begin position="358"/>
        <end position="368"/>
    </location>
</feature>
<dbReference type="Pfam" id="PF00076">
    <property type="entry name" value="RRM_1"/>
    <property type="match status" value="2"/>
</dbReference>
<keyword evidence="4" id="KW-0677">Repeat</keyword>